<dbReference type="Proteomes" id="UP001385951">
    <property type="component" value="Unassembled WGS sequence"/>
</dbReference>
<reference evidence="2 3" key="1">
    <citation type="submission" date="2022-09" db="EMBL/GenBank/DDBJ databases">
        <authorList>
            <person name="Palmer J.M."/>
        </authorList>
    </citation>
    <scope>NUCLEOTIDE SEQUENCE [LARGE SCALE GENOMIC DNA]</scope>
    <source>
        <strain evidence="2 3">DSM 7382</strain>
    </source>
</reference>
<keyword evidence="3" id="KW-1185">Reference proteome</keyword>
<feature type="region of interest" description="Disordered" evidence="1">
    <location>
        <begin position="135"/>
        <end position="165"/>
    </location>
</feature>
<proteinExistence type="predicted"/>
<gene>
    <name evidence="2" type="ORF">QCA50_000188</name>
</gene>
<dbReference type="Gene3D" id="1.20.1270.60">
    <property type="entry name" value="Arfaptin homology (AH) domain/BAR domain"/>
    <property type="match status" value="1"/>
</dbReference>
<comment type="caution">
    <text evidence="2">The sequence shown here is derived from an EMBL/GenBank/DDBJ whole genome shotgun (WGS) entry which is preliminary data.</text>
</comment>
<sequence length="165" mass="18810">MPSSSVHKALEKVLAREAKMDEKNLMRAMKDLAKVEKAYQSSLKDTTKARKGLEKVMKQQHKTSKALESAQKHYDKAQEALVKTDDTYEEKRHHETLRFHDIESAQIQLTESYQAKISNDEERDRERASAYITTRRQQVAEEAARDDSGPVTAFAPSSSSSMIHT</sequence>
<feature type="compositionally biased region" description="Polar residues" evidence="1">
    <location>
        <begin position="155"/>
        <end position="165"/>
    </location>
</feature>
<dbReference type="AlphaFoldDB" id="A0AAW0GTZ1"/>
<dbReference type="EMBL" id="JASBNA010000001">
    <property type="protein sequence ID" value="KAK7695552.1"/>
    <property type="molecule type" value="Genomic_DNA"/>
</dbReference>
<evidence type="ECO:0000313" key="3">
    <source>
        <dbReference type="Proteomes" id="UP001385951"/>
    </source>
</evidence>
<accession>A0AAW0GTZ1</accession>
<dbReference type="InterPro" id="IPR027267">
    <property type="entry name" value="AH/BAR_dom_sf"/>
</dbReference>
<feature type="compositionally biased region" description="Basic and acidic residues" evidence="1">
    <location>
        <begin position="138"/>
        <end position="148"/>
    </location>
</feature>
<name>A0AAW0GTZ1_9APHY</name>
<evidence type="ECO:0000256" key="1">
    <source>
        <dbReference type="SAM" id="MobiDB-lite"/>
    </source>
</evidence>
<organism evidence="2 3">
    <name type="scientific">Cerrena zonata</name>
    <dbReference type="NCBI Taxonomy" id="2478898"/>
    <lineage>
        <taxon>Eukaryota</taxon>
        <taxon>Fungi</taxon>
        <taxon>Dikarya</taxon>
        <taxon>Basidiomycota</taxon>
        <taxon>Agaricomycotina</taxon>
        <taxon>Agaricomycetes</taxon>
        <taxon>Polyporales</taxon>
        <taxon>Cerrenaceae</taxon>
        <taxon>Cerrena</taxon>
    </lineage>
</organism>
<protein>
    <submittedName>
        <fullName evidence="2">Uncharacterized protein</fullName>
    </submittedName>
</protein>
<evidence type="ECO:0000313" key="2">
    <source>
        <dbReference type="EMBL" id="KAK7695552.1"/>
    </source>
</evidence>
<dbReference type="SUPFAM" id="SSF103657">
    <property type="entry name" value="BAR/IMD domain-like"/>
    <property type="match status" value="1"/>
</dbReference>